<dbReference type="InterPro" id="IPR043917">
    <property type="entry name" value="DUF5753"/>
</dbReference>
<feature type="domain" description="DUF5753" evidence="2">
    <location>
        <begin position="28"/>
        <end position="197"/>
    </location>
</feature>
<evidence type="ECO:0000313" key="4">
    <source>
        <dbReference type="Proteomes" id="UP000198852"/>
    </source>
</evidence>
<dbReference type="Proteomes" id="UP000198852">
    <property type="component" value="Unassembled WGS sequence"/>
</dbReference>
<evidence type="ECO:0000313" key="3">
    <source>
        <dbReference type="EMBL" id="SFS40491.1"/>
    </source>
</evidence>
<reference evidence="4" key="1">
    <citation type="submission" date="2016-10" db="EMBL/GenBank/DDBJ databases">
        <authorList>
            <person name="Varghese N."/>
            <person name="Submissions S."/>
        </authorList>
    </citation>
    <scope>NUCLEOTIDE SEQUENCE [LARGE SCALE GENOMIC DNA]</scope>
    <source>
        <strain evidence="4">DSM 44771</strain>
    </source>
</reference>
<protein>
    <recommendedName>
        <fullName evidence="2">DUF5753 domain-containing protein</fullName>
    </recommendedName>
</protein>
<dbReference type="OrthoDB" id="4966777at2"/>
<keyword evidence="4" id="KW-1185">Reference proteome</keyword>
<dbReference type="EMBL" id="FOZX01000001">
    <property type="protein sequence ID" value="SFS40491.1"/>
    <property type="molecule type" value="Genomic_DNA"/>
</dbReference>
<evidence type="ECO:0000259" key="2">
    <source>
        <dbReference type="Pfam" id="PF19054"/>
    </source>
</evidence>
<sequence>MSGEVSMEERRWKRQLRSGHAPRQEQSRQAERDASVIRVFELVVVPGIVQTAEYARYVFTASSELHRSPRDTSAAVQARMQRQEVLYDEGKTIELLIAESALRYPVCPAPVMAAQVDRIMALAGLPSLRLGIVPLGAVLPAIPMHGFWLVDDQVRVETVDSEMHSRDPDKHALYTRLLDALWDSAVEGEAARAVLAEVARDWASSGCSG</sequence>
<organism evidence="3 4">
    <name type="scientific">Saccharopolyspora flava</name>
    <dbReference type="NCBI Taxonomy" id="95161"/>
    <lineage>
        <taxon>Bacteria</taxon>
        <taxon>Bacillati</taxon>
        <taxon>Actinomycetota</taxon>
        <taxon>Actinomycetes</taxon>
        <taxon>Pseudonocardiales</taxon>
        <taxon>Pseudonocardiaceae</taxon>
        <taxon>Saccharopolyspora</taxon>
    </lineage>
</organism>
<evidence type="ECO:0000256" key="1">
    <source>
        <dbReference type="SAM" id="MobiDB-lite"/>
    </source>
</evidence>
<proteinExistence type="predicted"/>
<dbReference type="AlphaFoldDB" id="A0A1I6PJR5"/>
<dbReference type="RefSeq" id="WP_093413797.1">
    <property type="nucleotide sequence ID" value="NZ_FOZX01000001.1"/>
</dbReference>
<feature type="region of interest" description="Disordered" evidence="1">
    <location>
        <begin position="1"/>
        <end position="29"/>
    </location>
</feature>
<dbReference type="Pfam" id="PF19054">
    <property type="entry name" value="DUF5753"/>
    <property type="match status" value="1"/>
</dbReference>
<gene>
    <name evidence="3" type="ORF">SAMN05660874_00859</name>
</gene>
<dbReference type="STRING" id="95161.SAMN05660874_00859"/>
<name>A0A1I6PJR5_9PSEU</name>
<accession>A0A1I6PJR5</accession>